<evidence type="ECO:0000259" key="1">
    <source>
        <dbReference type="Pfam" id="PF05444"/>
    </source>
</evidence>
<organism evidence="2 3">
    <name type="scientific">Phlebotomus papatasi</name>
    <name type="common">Sandfly</name>
    <dbReference type="NCBI Taxonomy" id="29031"/>
    <lineage>
        <taxon>Eukaryota</taxon>
        <taxon>Metazoa</taxon>
        <taxon>Ecdysozoa</taxon>
        <taxon>Arthropoda</taxon>
        <taxon>Hexapoda</taxon>
        <taxon>Insecta</taxon>
        <taxon>Pterygota</taxon>
        <taxon>Neoptera</taxon>
        <taxon>Endopterygota</taxon>
        <taxon>Diptera</taxon>
        <taxon>Nematocera</taxon>
        <taxon>Psychodoidea</taxon>
        <taxon>Psychodidae</taxon>
        <taxon>Phlebotomus</taxon>
        <taxon>Phlebotomus</taxon>
    </lineage>
</organism>
<dbReference type="VEuPathDB" id="VectorBase:PPAPM1_001022"/>
<dbReference type="Pfam" id="PF05444">
    <property type="entry name" value="DUF753"/>
    <property type="match status" value="4"/>
</dbReference>
<dbReference type="InterPro" id="IPR008472">
    <property type="entry name" value="DUF753"/>
</dbReference>
<protein>
    <recommendedName>
        <fullName evidence="1">DUF753 domain-containing protein</fullName>
    </recommendedName>
</protein>
<dbReference type="EnsemblMetazoa" id="PPAI010994-RA">
    <property type="protein sequence ID" value="PPAI010994-PA"/>
    <property type="gene ID" value="PPAI010994"/>
</dbReference>
<accession>A0A1B0DR11</accession>
<evidence type="ECO:0000313" key="3">
    <source>
        <dbReference type="Proteomes" id="UP000092462"/>
    </source>
</evidence>
<keyword evidence="3" id="KW-1185">Reference proteome</keyword>
<feature type="domain" description="DUF753" evidence="1">
    <location>
        <begin position="272"/>
        <end position="345"/>
    </location>
</feature>
<dbReference type="AlphaFoldDB" id="A0A1B0DR11"/>
<name>A0A1B0DR11_PHLPP</name>
<feature type="domain" description="DUF753" evidence="1">
    <location>
        <begin position="20"/>
        <end position="98"/>
    </location>
</feature>
<feature type="domain" description="DUF753" evidence="1">
    <location>
        <begin position="107"/>
        <end position="181"/>
    </location>
</feature>
<dbReference type="Proteomes" id="UP000092462">
    <property type="component" value="Unassembled WGS sequence"/>
</dbReference>
<dbReference type="EMBL" id="AJVK01019528">
    <property type="status" value="NOT_ANNOTATED_CDS"/>
    <property type="molecule type" value="Genomic_DNA"/>
</dbReference>
<reference evidence="2" key="1">
    <citation type="submission" date="2022-08" db="UniProtKB">
        <authorList>
            <consortium name="EnsemblMetazoa"/>
        </authorList>
    </citation>
    <scope>IDENTIFICATION</scope>
    <source>
        <strain evidence="2">Israel</strain>
    </source>
</reference>
<dbReference type="VEuPathDB" id="VectorBase:PPAI010994"/>
<sequence length="629" mass="69080">MKEILLVISLMTLAQGIYGLSCVKCDSSFDESCHFLQAPNRATECAGGLPEGTEDRCFIQFTEMGITLRGCLSENPHMLEVCESGTGNCQFCSGDQCNIDQTRREVCAICDSSTDPNCATSPASSAQICPFVYYYEVGGCYLHKKTDGTIQRGCMVSATNDLIGICRDGEECKICRGPTCNTKLDFQECHVCDSAAGSGDLSCLSNPGNSPTAVCREYGDQCAQLVVPNGKTVRGCSQELDEDISTFCPSNNCELCTTNNCNNVIFPSDRISCYQCNDPEDCDKDMGSIGRQAEVCQNYNFDDQCYTVQDGETVYRGCMSDVSQEKTVCEMAGDSCAKCSESGCNFAAIVPPTEPPTTTTTTTEATTPAPLLRCHQCIGLINTGCSYYQQPLQSYNCNNNLPPGETQRCYTSVQGNVVHRGCTSDGFCNSNDCEFCDFHDCNDGSKATMSCIQCNSLQGNDEDGERCKNEPEDITSTPCPLDKYYRETDKLITSYVERGCIYNNALATRCYDDEDDSCVLCQGDGCNIHEILTYRERYWEDINLAKGSRLWISPADNANIPVNDLNLIGKRQTIIIVMNFDELESSSSEIIPVVLFRDSSIVFRLEFGYFNGSDIVQVCIRSLNAVREG</sequence>
<dbReference type="PANTHER" id="PTHR21721">
    <property type="entry name" value="GH09876P-RELATED"/>
    <property type="match status" value="1"/>
</dbReference>
<proteinExistence type="predicted"/>
<evidence type="ECO:0000313" key="2">
    <source>
        <dbReference type="EnsemblMetazoa" id="PPAI010994-PA"/>
    </source>
</evidence>
<feature type="domain" description="DUF753" evidence="1">
    <location>
        <begin position="187"/>
        <end position="262"/>
    </location>
</feature>